<dbReference type="EMBL" id="JAGSOG010000697">
    <property type="protein sequence ID" value="MBR7839843.1"/>
    <property type="molecule type" value="Genomic_DNA"/>
</dbReference>
<evidence type="ECO:0000256" key="1">
    <source>
        <dbReference type="SAM" id="MobiDB-lite"/>
    </source>
</evidence>
<accession>A0A941EYL2</accession>
<comment type="caution">
    <text evidence="2">The sequence shown here is derived from an EMBL/GenBank/DDBJ whole genome shotgun (WGS) entry which is preliminary data.</text>
</comment>
<feature type="compositionally biased region" description="Pro residues" evidence="1">
    <location>
        <begin position="145"/>
        <end position="172"/>
    </location>
</feature>
<reference evidence="2" key="1">
    <citation type="submission" date="2021-04" db="EMBL/GenBank/DDBJ databases">
        <title>Genome based classification of Actinospica acidithermotolerans sp. nov., an actinobacterium isolated from an Indonesian hot spring.</title>
        <authorList>
            <person name="Kusuma A.B."/>
            <person name="Putra K.E."/>
            <person name="Nafisah S."/>
            <person name="Loh J."/>
            <person name="Nouioui I."/>
            <person name="Goodfellow M."/>
        </authorList>
    </citation>
    <scope>NUCLEOTIDE SEQUENCE</scope>
    <source>
        <strain evidence="2">CSCA 57</strain>
    </source>
</reference>
<evidence type="ECO:0000313" key="2">
    <source>
        <dbReference type="EMBL" id="MBR7839843.1"/>
    </source>
</evidence>
<evidence type="ECO:0000313" key="3">
    <source>
        <dbReference type="Proteomes" id="UP000675781"/>
    </source>
</evidence>
<keyword evidence="3" id="KW-1185">Reference proteome</keyword>
<feature type="non-terminal residue" evidence="2">
    <location>
        <position position="1"/>
    </location>
</feature>
<protein>
    <submittedName>
        <fullName evidence="2">Uncharacterized protein</fullName>
    </submittedName>
</protein>
<dbReference type="AlphaFoldDB" id="A0A941EYL2"/>
<feature type="non-terminal residue" evidence="2">
    <location>
        <position position="172"/>
    </location>
</feature>
<feature type="compositionally biased region" description="Acidic residues" evidence="1">
    <location>
        <begin position="128"/>
        <end position="139"/>
    </location>
</feature>
<sequence length="172" mass="17997">AVPAPRLPEHSSQDLPVLPPPAAAPAAPVAPAVREEASQDAEELVVPWQAVAPAGIEGFAAQTGPRGAGTRRRPEGEALAAAVPEPLSAPQPVLLEPEDGEEDYDLSYDEAEDAEEAEGAQNLAPFDEFGEFEDEDDYQDSAAEPAPPQPAAPQPAQPQPVVPPQPARPQRV</sequence>
<feature type="compositionally biased region" description="Acidic residues" evidence="1">
    <location>
        <begin position="96"/>
        <end position="118"/>
    </location>
</feature>
<gene>
    <name evidence="2" type="ORF">KDL01_41795</name>
</gene>
<name>A0A941EYL2_9ACTN</name>
<proteinExistence type="predicted"/>
<feature type="region of interest" description="Disordered" evidence="1">
    <location>
        <begin position="57"/>
        <end position="172"/>
    </location>
</feature>
<dbReference type="Proteomes" id="UP000675781">
    <property type="component" value="Unassembled WGS sequence"/>
</dbReference>
<feature type="region of interest" description="Disordered" evidence="1">
    <location>
        <begin position="1"/>
        <end position="44"/>
    </location>
</feature>
<organism evidence="2 3">
    <name type="scientific">Actinospica durhamensis</name>
    <dbReference type="NCBI Taxonomy" id="1508375"/>
    <lineage>
        <taxon>Bacteria</taxon>
        <taxon>Bacillati</taxon>
        <taxon>Actinomycetota</taxon>
        <taxon>Actinomycetes</taxon>
        <taxon>Catenulisporales</taxon>
        <taxon>Actinospicaceae</taxon>
        <taxon>Actinospica</taxon>
    </lineage>
</organism>